<feature type="transmembrane region" description="Helical" evidence="8">
    <location>
        <begin position="927"/>
        <end position="952"/>
    </location>
</feature>
<dbReference type="SUPFAM" id="SSF82714">
    <property type="entry name" value="Multidrug efflux transporter AcrB TolC docking domain, DN and DC subdomains"/>
    <property type="match status" value="2"/>
</dbReference>
<evidence type="ECO:0000256" key="7">
    <source>
        <dbReference type="ARBA" id="ARBA00023136"/>
    </source>
</evidence>
<evidence type="ECO:0000256" key="3">
    <source>
        <dbReference type="ARBA" id="ARBA00022448"/>
    </source>
</evidence>
<dbReference type="Gene3D" id="1.20.1640.10">
    <property type="entry name" value="Multidrug efflux transporter AcrB transmembrane domain"/>
    <property type="match status" value="2"/>
</dbReference>
<dbReference type="PRINTS" id="PR00702">
    <property type="entry name" value="ACRIFLAVINRP"/>
</dbReference>
<dbReference type="EMBL" id="QOWE01000012">
    <property type="protein sequence ID" value="RCR68594.1"/>
    <property type="molecule type" value="Genomic_DNA"/>
</dbReference>
<comment type="subcellular location">
    <subcellularLocation>
        <location evidence="1">Cell membrane</location>
        <topology evidence="1">Multi-pass membrane protein</topology>
    </subcellularLocation>
</comment>
<feature type="transmembrane region" description="Helical" evidence="8">
    <location>
        <begin position="363"/>
        <end position="383"/>
    </location>
</feature>
<dbReference type="Proteomes" id="UP000253383">
    <property type="component" value="Unassembled WGS sequence"/>
</dbReference>
<feature type="transmembrane region" description="Helical" evidence="8">
    <location>
        <begin position="878"/>
        <end position="895"/>
    </location>
</feature>
<dbReference type="InterPro" id="IPR001036">
    <property type="entry name" value="Acrflvin-R"/>
</dbReference>
<protein>
    <submittedName>
        <fullName evidence="9">AcrB/AcrD/AcrF family protein</fullName>
    </submittedName>
</protein>
<gene>
    <name evidence="9" type="ORF">DUE52_15895</name>
</gene>
<feature type="transmembrane region" description="Helical" evidence="8">
    <location>
        <begin position="389"/>
        <end position="415"/>
    </location>
</feature>
<dbReference type="PANTHER" id="PTHR32063:SF12">
    <property type="entry name" value="CATION EFFLUX SYSTEM PROTEIN"/>
    <property type="match status" value="1"/>
</dbReference>
<reference evidence="9 10" key="1">
    <citation type="submission" date="2018-07" db="EMBL/GenBank/DDBJ databases">
        <title>Genome analysis of Larkinella rosea.</title>
        <authorList>
            <person name="Zhou Z."/>
            <person name="Wang G."/>
        </authorList>
    </citation>
    <scope>NUCLEOTIDE SEQUENCE [LARGE SCALE GENOMIC DNA]</scope>
    <source>
        <strain evidence="10">zzj9</strain>
    </source>
</reference>
<sequence>MNRFIRNIVGFSLKNRFFVFFMTAGLIIAGVVSYLNTPLEAFPDVTNTQIIVVTEWNGRSAEEVERFVTVPIEVAMNSVQRKTNVRSITMFGLSVIKIIFEDDVEDFFARQQVNNQLRNVTLPETVEPDVQPPYGPTGEIFRFTLESKTRDSRELLTLHNWVIDRQLRSVPGVADVVAFGGQEKIYEIRVNPTQLTKYDLTPLEVYQAITRSNINVGGDVIERNGQAYVVRGVGLLTSIPDIENIIIEELNGNPVLVKNVAEVAESSLPRVGQVGLNDNDDVVEGIVVMRKGENPSEILTRVKDKIEELNTRILPSDTKMVTFYDRDNLIAFCTRTVMHNLIEGIVLVTVIVFVFMADWRTTVIVSIIIPLALLFAFMCLRLRGMSANLLSMGAVDFGIIIDGAVVMVEGIFVTLDHLAHKKGMATFNRMSKLGLIKKTGGELGKAVFFSKLIIITALLPIFSFQKVEGKMFSPLAWTLGFALLGALLFTLTLVPVLCSMLLRKNVREKNNFIVRFFTNTVTAGFEWCYARKRLSFLLATVCLGLTFFSATLLGTEFLPQLNEGALWVEAKLPMSSSLSETTKMVRVLRKKLMEFPEVNGVLSQTGRSNDGTDPSGFYYVQMQVNLKPKDDWPDRRTGRKISTDDLIEEMDVKLKQFQGINYNYSQPIIDNVAEAVAGMNASNAVKIFGEDLTTLNGLADEVIEAIQDVPGIKDVGILRNIGQPEISVLFHDHKMALYGVSTADAQAVIEMAIGGKTASILYEGERRFDIRLRYAEQYRKTEDDIMRLMVPTMHGSKIPLSEIATLHKTTGPAFIYRDLNKRFIGVKFSVRERDLGSTIAEAQQKVNQKLKKLPKGYSVNWTGEFENQVRATQRLGEVVPLSLAAIFVILFITFGNPKDAGLVLLNVPFALMGGILALHATGINFGISAGVGFIALFGICVQNGVILVSVFNQNRADRLPLDEAIRQGIRSRIRPVVMTALMAAIGLLPAAVSTGIGSETQKPLAVVVIGGLMTATVLTLLIFPILYRFFYRRAETAPKTWRREPELLGGSN</sequence>
<dbReference type="Pfam" id="PF00873">
    <property type="entry name" value="ACR_tran"/>
    <property type="match status" value="1"/>
</dbReference>
<dbReference type="NCBIfam" id="TIGR00914">
    <property type="entry name" value="2A0601"/>
    <property type="match status" value="1"/>
</dbReference>
<evidence type="ECO:0000256" key="2">
    <source>
        <dbReference type="ARBA" id="ARBA00010942"/>
    </source>
</evidence>
<evidence type="ECO:0000313" key="10">
    <source>
        <dbReference type="Proteomes" id="UP000253383"/>
    </source>
</evidence>
<dbReference type="GO" id="GO:0008324">
    <property type="term" value="F:monoatomic cation transmembrane transporter activity"/>
    <property type="evidence" value="ECO:0007669"/>
    <property type="project" value="InterPro"/>
</dbReference>
<feature type="transmembrane region" description="Helical" evidence="8">
    <location>
        <begin position="476"/>
        <end position="502"/>
    </location>
</feature>
<dbReference type="AlphaFoldDB" id="A0A368JPL7"/>
<feature type="transmembrane region" description="Helical" evidence="8">
    <location>
        <begin position="16"/>
        <end position="35"/>
    </location>
</feature>
<keyword evidence="6 8" id="KW-1133">Transmembrane helix</keyword>
<comment type="caution">
    <text evidence="9">The sequence shown here is derived from an EMBL/GenBank/DDBJ whole genome shotgun (WGS) entry which is preliminary data.</text>
</comment>
<name>A0A368JPL7_9BACT</name>
<organism evidence="9 10">
    <name type="scientific">Larkinella punicea</name>
    <dbReference type="NCBI Taxonomy" id="2315727"/>
    <lineage>
        <taxon>Bacteria</taxon>
        <taxon>Pseudomonadati</taxon>
        <taxon>Bacteroidota</taxon>
        <taxon>Cytophagia</taxon>
        <taxon>Cytophagales</taxon>
        <taxon>Spirosomataceae</taxon>
        <taxon>Larkinella</taxon>
    </lineage>
</organism>
<keyword evidence="3" id="KW-0813">Transport</keyword>
<keyword evidence="4" id="KW-1003">Cell membrane</keyword>
<comment type="similarity">
    <text evidence="2">Belongs to the resistance-nodulation-cell division (RND) (TC 2.A.6) family.</text>
</comment>
<evidence type="ECO:0000256" key="6">
    <source>
        <dbReference type="ARBA" id="ARBA00022989"/>
    </source>
</evidence>
<dbReference type="SUPFAM" id="SSF82866">
    <property type="entry name" value="Multidrug efflux transporter AcrB transmembrane domain"/>
    <property type="match status" value="2"/>
</dbReference>
<evidence type="ECO:0000313" key="9">
    <source>
        <dbReference type="EMBL" id="RCR68594.1"/>
    </source>
</evidence>
<dbReference type="GO" id="GO:0042910">
    <property type="term" value="F:xenobiotic transmembrane transporter activity"/>
    <property type="evidence" value="ECO:0007669"/>
    <property type="project" value="TreeGrafter"/>
</dbReference>
<keyword evidence="5 8" id="KW-0812">Transmembrane</keyword>
<evidence type="ECO:0000256" key="1">
    <source>
        <dbReference type="ARBA" id="ARBA00004651"/>
    </source>
</evidence>
<feature type="transmembrane region" description="Helical" evidence="8">
    <location>
        <begin position="973"/>
        <end position="992"/>
    </location>
</feature>
<dbReference type="Gene3D" id="3.30.70.1320">
    <property type="entry name" value="Multidrug efflux transporter AcrB pore domain like"/>
    <property type="match status" value="1"/>
</dbReference>
<dbReference type="RefSeq" id="WP_114407013.1">
    <property type="nucleotide sequence ID" value="NZ_QOWE01000012.1"/>
</dbReference>
<feature type="transmembrane region" description="Helical" evidence="8">
    <location>
        <begin position="1004"/>
        <end position="1027"/>
    </location>
</feature>
<accession>A0A368JPL7</accession>
<feature type="transmembrane region" description="Helical" evidence="8">
    <location>
        <begin position="534"/>
        <end position="553"/>
    </location>
</feature>
<proteinExistence type="inferred from homology"/>
<evidence type="ECO:0000256" key="5">
    <source>
        <dbReference type="ARBA" id="ARBA00022692"/>
    </source>
</evidence>
<evidence type="ECO:0000256" key="4">
    <source>
        <dbReference type="ARBA" id="ARBA00022475"/>
    </source>
</evidence>
<feature type="transmembrane region" description="Helical" evidence="8">
    <location>
        <begin position="446"/>
        <end position="464"/>
    </location>
</feature>
<dbReference type="GO" id="GO:0005886">
    <property type="term" value="C:plasma membrane"/>
    <property type="evidence" value="ECO:0007669"/>
    <property type="project" value="UniProtKB-SubCell"/>
</dbReference>
<dbReference type="OrthoDB" id="636130at2"/>
<evidence type="ECO:0000256" key="8">
    <source>
        <dbReference type="SAM" id="Phobius"/>
    </source>
</evidence>
<feature type="transmembrane region" description="Helical" evidence="8">
    <location>
        <begin position="902"/>
        <end position="921"/>
    </location>
</feature>
<dbReference type="Gene3D" id="3.30.2090.10">
    <property type="entry name" value="Multidrug efflux transporter AcrB TolC docking domain, DN and DC subdomains"/>
    <property type="match status" value="2"/>
</dbReference>
<dbReference type="Gene3D" id="3.30.70.1440">
    <property type="entry name" value="Multidrug efflux transporter AcrB pore domain"/>
    <property type="match status" value="1"/>
</dbReference>
<dbReference type="InterPro" id="IPR004763">
    <property type="entry name" value="CusA-like"/>
</dbReference>
<keyword evidence="10" id="KW-1185">Reference proteome</keyword>
<feature type="transmembrane region" description="Helical" evidence="8">
    <location>
        <begin position="337"/>
        <end position="356"/>
    </location>
</feature>
<dbReference type="Gene3D" id="3.30.70.1430">
    <property type="entry name" value="Multidrug efflux transporter AcrB pore domain"/>
    <property type="match status" value="2"/>
</dbReference>
<dbReference type="InterPro" id="IPR027463">
    <property type="entry name" value="AcrB_DN_DC_subdom"/>
</dbReference>
<dbReference type="PANTHER" id="PTHR32063">
    <property type="match status" value="1"/>
</dbReference>
<dbReference type="SUPFAM" id="SSF82693">
    <property type="entry name" value="Multidrug efflux transporter AcrB pore domain, PN1, PN2, PC1 and PC2 subdomains"/>
    <property type="match status" value="3"/>
</dbReference>
<keyword evidence="7 8" id="KW-0472">Membrane</keyword>